<proteinExistence type="predicted"/>
<name>A0A0F6W6C9_9BACT</name>
<gene>
    <name evidence="3" type="ORF">DB32_005774</name>
</gene>
<evidence type="ECO:0000259" key="2">
    <source>
        <dbReference type="PROSITE" id="PS50110"/>
    </source>
</evidence>
<evidence type="ECO:0000256" key="1">
    <source>
        <dbReference type="PROSITE-ProRule" id="PRU00169"/>
    </source>
</evidence>
<comment type="caution">
    <text evidence="1">Lacks conserved residue(s) required for the propagation of feature annotation.</text>
</comment>
<accession>A0A0F6W6C9</accession>
<dbReference type="InterPro" id="IPR001789">
    <property type="entry name" value="Sig_transdc_resp-reg_receiver"/>
</dbReference>
<evidence type="ECO:0000313" key="4">
    <source>
        <dbReference type="Proteomes" id="UP000034883"/>
    </source>
</evidence>
<dbReference type="SUPFAM" id="SSF52172">
    <property type="entry name" value="CheY-like"/>
    <property type="match status" value="1"/>
</dbReference>
<dbReference type="GO" id="GO:0000160">
    <property type="term" value="P:phosphorelay signal transduction system"/>
    <property type="evidence" value="ECO:0007669"/>
    <property type="project" value="InterPro"/>
</dbReference>
<sequence>MVIVDAHADTVDMMCDAFRATGWRARGFRRPDAAWLAMLDEPPDLVVVTIGAHSLDALELAYRIRRSRSMEAVAIIAISCCPLTPGNPLFDEMLTKPIDVLDTATIVRRLVRDARSSRTVARRERA</sequence>
<protein>
    <recommendedName>
        <fullName evidence="2">Response regulatory domain-containing protein</fullName>
    </recommendedName>
</protein>
<dbReference type="Proteomes" id="UP000034883">
    <property type="component" value="Chromosome"/>
</dbReference>
<reference evidence="3 4" key="1">
    <citation type="submission" date="2015-03" db="EMBL/GenBank/DDBJ databases">
        <title>Genome assembly of Sandaracinus amylolyticus DSM 53668.</title>
        <authorList>
            <person name="Sharma G."/>
            <person name="Subramanian S."/>
        </authorList>
    </citation>
    <scope>NUCLEOTIDE SEQUENCE [LARGE SCALE GENOMIC DNA]</scope>
    <source>
        <strain evidence="3 4">DSM 53668</strain>
    </source>
</reference>
<dbReference type="AlphaFoldDB" id="A0A0F6W6C9"/>
<dbReference type="PROSITE" id="PS50110">
    <property type="entry name" value="RESPONSE_REGULATORY"/>
    <property type="match status" value="1"/>
</dbReference>
<dbReference type="KEGG" id="samy:DB32_005774"/>
<dbReference type="EMBL" id="CP011125">
    <property type="protein sequence ID" value="AKF08625.1"/>
    <property type="molecule type" value="Genomic_DNA"/>
</dbReference>
<evidence type="ECO:0000313" key="3">
    <source>
        <dbReference type="EMBL" id="AKF08625.1"/>
    </source>
</evidence>
<dbReference type="InterPro" id="IPR011006">
    <property type="entry name" value="CheY-like_superfamily"/>
</dbReference>
<feature type="domain" description="Response regulatory" evidence="2">
    <location>
        <begin position="1"/>
        <end position="111"/>
    </location>
</feature>
<dbReference type="Gene3D" id="3.40.50.2300">
    <property type="match status" value="1"/>
</dbReference>
<organism evidence="3 4">
    <name type="scientific">Sandaracinus amylolyticus</name>
    <dbReference type="NCBI Taxonomy" id="927083"/>
    <lineage>
        <taxon>Bacteria</taxon>
        <taxon>Pseudomonadati</taxon>
        <taxon>Myxococcota</taxon>
        <taxon>Polyangia</taxon>
        <taxon>Polyangiales</taxon>
        <taxon>Sandaracinaceae</taxon>
        <taxon>Sandaracinus</taxon>
    </lineage>
</organism>
<keyword evidence="4" id="KW-1185">Reference proteome</keyword>